<dbReference type="AlphaFoldDB" id="X1NTD6"/>
<evidence type="ECO:0000313" key="1">
    <source>
        <dbReference type="EMBL" id="GAI21924.1"/>
    </source>
</evidence>
<accession>X1NTD6</accession>
<dbReference type="InterPro" id="IPR005502">
    <property type="entry name" value="Ribosyl_crysJ1"/>
</dbReference>
<organism evidence="1">
    <name type="scientific">marine sediment metagenome</name>
    <dbReference type="NCBI Taxonomy" id="412755"/>
    <lineage>
        <taxon>unclassified sequences</taxon>
        <taxon>metagenomes</taxon>
        <taxon>ecological metagenomes</taxon>
    </lineage>
</organism>
<protein>
    <recommendedName>
        <fullName evidence="2">ADP-ribosylglycohydrolase</fullName>
    </recommendedName>
</protein>
<sequence>MHDTNMKELTSKEYSNKVLGSWLGRVAGDFVGAPVEFVPYPTIIEKYGNIEYFPEPLVLPSNPKKLKRNDI</sequence>
<dbReference type="SUPFAM" id="SSF101478">
    <property type="entry name" value="ADP-ribosylglycohydrolase"/>
    <property type="match status" value="1"/>
</dbReference>
<proteinExistence type="predicted"/>
<dbReference type="Pfam" id="PF03747">
    <property type="entry name" value="ADP_ribosyl_GH"/>
    <property type="match status" value="1"/>
</dbReference>
<gene>
    <name evidence="1" type="ORF">S06H3_29540</name>
</gene>
<evidence type="ECO:0008006" key="2">
    <source>
        <dbReference type="Google" id="ProtNLM"/>
    </source>
</evidence>
<dbReference type="EMBL" id="BARV01017315">
    <property type="protein sequence ID" value="GAI21924.1"/>
    <property type="molecule type" value="Genomic_DNA"/>
</dbReference>
<reference evidence="1" key="1">
    <citation type="journal article" date="2014" name="Front. Microbiol.">
        <title>High frequency of phylogenetically diverse reductive dehalogenase-homologous genes in deep subseafloor sedimentary metagenomes.</title>
        <authorList>
            <person name="Kawai M."/>
            <person name="Futagami T."/>
            <person name="Toyoda A."/>
            <person name="Takaki Y."/>
            <person name="Nishi S."/>
            <person name="Hori S."/>
            <person name="Arai W."/>
            <person name="Tsubouchi T."/>
            <person name="Morono Y."/>
            <person name="Uchiyama I."/>
            <person name="Ito T."/>
            <person name="Fujiyama A."/>
            <person name="Inagaki F."/>
            <person name="Takami H."/>
        </authorList>
    </citation>
    <scope>NUCLEOTIDE SEQUENCE</scope>
    <source>
        <strain evidence="1">Expedition CK06-06</strain>
    </source>
</reference>
<dbReference type="Gene3D" id="1.10.4080.10">
    <property type="entry name" value="ADP-ribosylation/Crystallin J1"/>
    <property type="match status" value="1"/>
</dbReference>
<feature type="non-terminal residue" evidence="1">
    <location>
        <position position="71"/>
    </location>
</feature>
<name>X1NTD6_9ZZZZ</name>
<comment type="caution">
    <text evidence="1">The sequence shown here is derived from an EMBL/GenBank/DDBJ whole genome shotgun (WGS) entry which is preliminary data.</text>
</comment>
<dbReference type="InterPro" id="IPR036705">
    <property type="entry name" value="Ribosyl_crysJ1_sf"/>
</dbReference>